<evidence type="ECO:0000313" key="1">
    <source>
        <dbReference type="EMBL" id="KAI4353684.1"/>
    </source>
</evidence>
<reference evidence="1 2" key="1">
    <citation type="journal article" date="2022" name="DNA Res.">
        <title>Chromosomal-level genome assembly of the orchid tree Bauhinia variegata (Leguminosae; Cercidoideae) supports the allotetraploid origin hypothesis of Bauhinia.</title>
        <authorList>
            <person name="Zhong Y."/>
            <person name="Chen Y."/>
            <person name="Zheng D."/>
            <person name="Pang J."/>
            <person name="Liu Y."/>
            <person name="Luo S."/>
            <person name="Meng S."/>
            <person name="Qian L."/>
            <person name="Wei D."/>
            <person name="Dai S."/>
            <person name="Zhou R."/>
        </authorList>
    </citation>
    <scope>NUCLEOTIDE SEQUENCE [LARGE SCALE GENOMIC DNA]</scope>
    <source>
        <strain evidence="1">BV-YZ2020</strain>
    </source>
</reference>
<dbReference type="EMBL" id="CM039427">
    <property type="protein sequence ID" value="KAI4353684.1"/>
    <property type="molecule type" value="Genomic_DNA"/>
</dbReference>
<sequence length="224" mass="25721">MVFPRPLPNSTRTHASVSLPFTLILSDRLNLAISEHKSVQTIKLFVNKEIEKERWRRYANFNNLSEKEKKIAHKFFKKIDADKDGNISLDECLKYLKKKGFPEISNPKIFEELDKDNNGCLDFEEAITLFYVCASGRPLFCKACQNFLKGFYFTCSKCFDSTSQTYDLCIACFQDKKYEHKHAVFCDNYALLASKKTSMKGEMKMFASDLAVEVGIGFIGCTIM</sequence>
<proteinExistence type="predicted"/>
<name>A0ACB9PXX9_BAUVA</name>
<organism evidence="1 2">
    <name type="scientific">Bauhinia variegata</name>
    <name type="common">Purple orchid tree</name>
    <name type="synonym">Phanera variegata</name>
    <dbReference type="NCBI Taxonomy" id="167791"/>
    <lineage>
        <taxon>Eukaryota</taxon>
        <taxon>Viridiplantae</taxon>
        <taxon>Streptophyta</taxon>
        <taxon>Embryophyta</taxon>
        <taxon>Tracheophyta</taxon>
        <taxon>Spermatophyta</taxon>
        <taxon>Magnoliopsida</taxon>
        <taxon>eudicotyledons</taxon>
        <taxon>Gunneridae</taxon>
        <taxon>Pentapetalae</taxon>
        <taxon>rosids</taxon>
        <taxon>fabids</taxon>
        <taxon>Fabales</taxon>
        <taxon>Fabaceae</taxon>
        <taxon>Cercidoideae</taxon>
        <taxon>Cercideae</taxon>
        <taxon>Bauhiniinae</taxon>
        <taxon>Bauhinia</taxon>
    </lineage>
</organism>
<protein>
    <submittedName>
        <fullName evidence="1">Uncharacterized protein</fullName>
    </submittedName>
</protein>
<gene>
    <name evidence="1" type="ORF">L6164_002615</name>
</gene>
<evidence type="ECO:0000313" key="2">
    <source>
        <dbReference type="Proteomes" id="UP000828941"/>
    </source>
</evidence>
<accession>A0ACB9PXX9</accession>
<dbReference type="Proteomes" id="UP000828941">
    <property type="component" value="Chromosome 2"/>
</dbReference>
<comment type="caution">
    <text evidence="1">The sequence shown here is derived from an EMBL/GenBank/DDBJ whole genome shotgun (WGS) entry which is preliminary data.</text>
</comment>
<keyword evidence="2" id="KW-1185">Reference proteome</keyword>